<accession>A0A453QT43</accession>
<reference evidence="6" key="5">
    <citation type="journal article" date="2021" name="G3 (Bethesda)">
        <title>Aegilops tauschii genome assembly Aet v5.0 features greater sequence contiguity and improved annotation.</title>
        <authorList>
            <person name="Wang L."/>
            <person name="Zhu T."/>
            <person name="Rodriguez J.C."/>
            <person name="Deal K.R."/>
            <person name="Dubcovsky J."/>
            <person name="McGuire P.E."/>
            <person name="Lux T."/>
            <person name="Spannagl M."/>
            <person name="Mayer K.F.X."/>
            <person name="Baldrich P."/>
            <person name="Meyers B.C."/>
            <person name="Huo N."/>
            <person name="Gu Y.Q."/>
            <person name="Zhou H."/>
            <person name="Devos K.M."/>
            <person name="Bennetzen J.L."/>
            <person name="Unver T."/>
            <person name="Budak H."/>
            <person name="Gulick P.J."/>
            <person name="Galiba G."/>
            <person name="Kalapos B."/>
            <person name="Nelson D.R."/>
            <person name="Li P."/>
            <person name="You F.M."/>
            <person name="Luo M.C."/>
            <person name="Dvorak J."/>
        </authorList>
    </citation>
    <scope>NUCLEOTIDE SEQUENCE [LARGE SCALE GENOMIC DNA]</scope>
    <source>
        <strain evidence="6">cv. AL8/78</strain>
    </source>
</reference>
<feature type="coiled-coil region" evidence="4">
    <location>
        <begin position="159"/>
        <end position="192"/>
    </location>
</feature>
<reference evidence="6" key="3">
    <citation type="journal article" date="2017" name="Nature">
        <title>Genome sequence of the progenitor of the wheat D genome Aegilops tauschii.</title>
        <authorList>
            <person name="Luo M.C."/>
            <person name="Gu Y.Q."/>
            <person name="Puiu D."/>
            <person name="Wang H."/>
            <person name="Twardziok S.O."/>
            <person name="Deal K.R."/>
            <person name="Huo N."/>
            <person name="Zhu T."/>
            <person name="Wang L."/>
            <person name="Wang Y."/>
            <person name="McGuire P.E."/>
            <person name="Liu S."/>
            <person name="Long H."/>
            <person name="Ramasamy R.K."/>
            <person name="Rodriguez J.C."/>
            <person name="Van S.L."/>
            <person name="Yuan L."/>
            <person name="Wang Z."/>
            <person name="Xia Z."/>
            <person name="Xiao L."/>
            <person name="Anderson O.D."/>
            <person name="Ouyang S."/>
            <person name="Liang Y."/>
            <person name="Zimin A.V."/>
            <person name="Pertea G."/>
            <person name="Qi P."/>
            <person name="Bennetzen J.L."/>
            <person name="Dai X."/>
            <person name="Dawson M.W."/>
            <person name="Muller H.G."/>
            <person name="Kugler K."/>
            <person name="Rivarola-Duarte L."/>
            <person name="Spannagl M."/>
            <person name="Mayer K.F.X."/>
            <person name="Lu F.H."/>
            <person name="Bevan M.W."/>
            <person name="Leroy P."/>
            <person name="Li P."/>
            <person name="You F.M."/>
            <person name="Sun Q."/>
            <person name="Liu Z."/>
            <person name="Lyons E."/>
            <person name="Wicker T."/>
            <person name="Salzberg S.L."/>
            <person name="Devos K.M."/>
            <person name="Dvorak J."/>
        </authorList>
    </citation>
    <scope>NUCLEOTIDE SEQUENCE [LARGE SCALE GENOMIC DNA]</scope>
    <source>
        <strain evidence="6">cv. AL8/78</strain>
    </source>
</reference>
<dbReference type="SMART" id="SM00028">
    <property type="entry name" value="TPR"/>
    <property type="match status" value="3"/>
</dbReference>
<dbReference type="InterPro" id="IPR011990">
    <property type="entry name" value="TPR-like_helical_dom_sf"/>
</dbReference>
<dbReference type="SUPFAM" id="SSF48452">
    <property type="entry name" value="TPR-like"/>
    <property type="match status" value="2"/>
</dbReference>
<reference evidence="6" key="4">
    <citation type="submission" date="2019-03" db="UniProtKB">
        <authorList>
            <consortium name="EnsemblPlants"/>
        </authorList>
    </citation>
    <scope>IDENTIFICATION</scope>
</reference>
<dbReference type="Pfam" id="PF00515">
    <property type="entry name" value="TPR_1"/>
    <property type="match status" value="1"/>
</dbReference>
<evidence type="ECO:0000313" key="6">
    <source>
        <dbReference type="EnsemblPlants" id="AET7Gv20314300.9"/>
    </source>
</evidence>
<feature type="region of interest" description="Disordered" evidence="5">
    <location>
        <begin position="1"/>
        <end position="58"/>
    </location>
</feature>
<sequence>RNRRRAPSRRRTPATGAHCRLPQPRPSPRREERSVPAMEAEEERAAEAQREKEAGNDAYRKQYLETAVDHYTRGAALDPRDISFLTNRAAAYLLMSKYRECVRDCEEAVERGRELRADNRLLARALSRKAAALLKLAACAADYAPAVRALQQSLAEHYSEDTRHKLDQAETARKEIEERERLDQEAADHHRQRGNELFQRKNYQEATAHYTEAIEKNPNDPRVRIFVYGDYVSYNI</sequence>
<dbReference type="PANTHER" id="PTHR22904">
    <property type="entry name" value="TPR REPEAT CONTAINING PROTEIN"/>
    <property type="match status" value="1"/>
</dbReference>
<dbReference type="InterPro" id="IPR019734">
    <property type="entry name" value="TPR_rpt"/>
</dbReference>
<keyword evidence="1" id="KW-0677">Repeat</keyword>
<dbReference type="GO" id="GO:0051879">
    <property type="term" value="F:Hsp90 protein binding"/>
    <property type="evidence" value="ECO:0007669"/>
    <property type="project" value="TreeGrafter"/>
</dbReference>
<feature type="repeat" description="TPR" evidence="3">
    <location>
        <begin position="187"/>
        <end position="220"/>
    </location>
</feature>
<dbReference type="PROSITE" id="PS50005">
    <property type="entry name" value="TPR"/>
    <property type="match status" value="1"/>
</dbReference>
<evidence type="ECO:0000256" key="5">
    <source>
        <dbReference type="SAM" id="MobiDB-lite"/>
    </source>
</evidence>
<keyword evidence="7" id="KW-1185">Reference proteome</keyword>
<feature type="compositionally biased region" description="Basic residues" evidence="5">
    <location>
        <begin position="1"/>
        <end position="12"/>
    </location>
</feature>
<evidence type="ECO:0000256" key="1">
    <source>
        <dbReference type="ARBA" id="ARBA00022737"/>
    </source>
</evidence>
<evidence type="ECO:0008006" key="8">
    <source>
        <dbReference type="Google" id="ProtNLM"/>
    </source>
</evidence>
<proteinExistence type="predicted"/>
<dbReference type="Gramene" id="AET7Gv20314300.9">
    <property type="protein sequence ID" value="AET7Gv20314300.9"/>
    <property type="gene ID" value="AET7Gv20314300"/>
</dbReference>
<dbReference type="AlphaFoldDB" id="A0A453QT43"/>
<organism evidence="6 7">
    <name type="scientific">Aegilops tauschii subsp. strangulata</name>
    <name type="common">Goatgrass</name>
    <dbReference type="NCBI Taxonomy" id="200361"/>
    <lineage>
        <taxon>Eukaryota</taxon>
        <taxon>Viridiplantae</taxon>
        <taxon>Streptophyta</taxon>
        <taxon>Embryophyta</taxon>
        <taxon>Tracheophyta</taxon>
        <taxon>Spermatophyta</taxon>
        <taxon>Magnoliopsida</taxon>
        <taxon>Liliopsida</taxon>
        <taxon>Poales</taxon>
        <taxon>Poaceae</taxon>
        <taxon>BOP clade</taxon>
        <taxon>Pooideae</taxon>
        <taxon>Triticodae</taxon>
        <taxon>Triticeae</taxon>
        <taxon>Triticinae</taxon>
        <taxon>Aegilops</taxon>
    </lineage>
</organism>
<evidence type="ECO:0000256" key="4">
    <source>
        <dbReference type="SAM" id="Coils"/>
    </source>
</evidence>
<dbReference type="EnsemblPlants" id="AET7Gv20314300.9">
    <property type="protein sequence ID" value="AET7Gv20314300.9"/>
    <property type="gene ID" value="AET7Gv20314300"/>
</dbReference>
<keyword evidence="2 3" id="KW-0802">TPR repeat</keyword>
<evidence type="ECO:0000256" key="3">
    <source>
        <dbReference type="PROSITE-ProRule" id="PRU00339"/>
    </source>
</evidence>
<feature type="compositionally biased region" description="Basic and acidic residues" evidence="5">
    <location>
        <begin position="43"/>
        <end position="58"/>
    </location>
</feature>
<keyword evidence="4" id="KW-0175">Coiled coil</keyword>
<name>A0A453QT43_AEGTS</name>
<dbReference type="Proteomes" id="UP000015105">
    <property type="component" value="Chromosome 7D"/>
</dbReference>
<dbReference type="Gene3D" id="1.25.40.10">
    <property type="entry name" value="Tetratricopeptide repeat domain"/>
    <property type="match status" value="2"/>
</dbReference>
<protein>
    <recommendedName>
        <fullName evidence="8">CHIP N-terminal tetratricopeptide repeat domain-containing protein</fullName>
    </recommendedName>
</protein>
<evidence type="ECO:0000256" key="2">
    <source>
        <dbReference type="ARBA" id="ARBA00022803"/>
    </source>
</evidence>
<reference evidence="7" key="2">
    <citation type="journal article" date="2017" name="Nat. Plants">
        <title>The Aegilops tauschii genome reveals multiple impacts of transposons.</title>
        <authorList>
            <person name="Zhao G."/>
            <person name="Zou C."/>
            <person name="Li K."/>
            <person name="Wang K."/>
            <person name="Li T."/>
            <person name="Gao L."/>
            <person name="Zhang X."/>
            <person name="Wang H."/>
            <person name="Yang Z."/>
            <person name="Liu X."/>
            <person name="Jiang W."/>
            <person name="Mao L."/>
            <person name="Kong X."/>
            <person name="Jiao Y."/>
            <person name="Jia J."/>
        </authorList>
    </citation>
    <scope>NUCLEOTIDE SEQUENCE [LARGE SCALE GENOMIC DNA]</scope>
    <source>
        <strain evidence="7">cv. AL8/78</strain>
    </source>
</reference>
<dbReference type="FunFam" id="1.25.40.10:FF:000010">
    <property type="entry name" value="Stress-induced phosphoprotein 1"/>
    <property type="match status" value="1"/>
</dbReference>
<reference evidence="7" key="1">
    <citation type="journal article" date="2014" name="Science">
        <title>Ancient hybridizations among the ancestral genomes of bread wheat.</title>
        <authorList>
            <consortium name="International Wheat Genome Sequencing Consortium,"/>
            <person name="Marcussen T."/>
            <person name="Sandve S.R."/>
            <person name="Heier L."/>
            <person name="Spannagl M."/>
            <person name="Pfeifer M."/>
            <person name="Jakobsen K.S."/>
            <person name="Wulff B.B."/>
            <person name="Steuernagel B."/>
            <person name="Mayer K.F."/>
            <person name="Olsen O.A."/>
        </authorList>
    </citation>
    <scope>NUCLEOTIDE SEQUENCE [LARGE SCALE GENOMIC DNA]</scope>
    <source>
        <strain evidence="7">cv. AL8/78</strain>
    </source>
</reference>
<dbReference type="PANTHER" id="PTHR22904:SF537">
    <property type="entry name" value="OS06G0159400 PROTEIN"/>
    <property type="match status" value="1"/>
</dbReference>
<evidence type="ECO:0000313" key="7">
    <source>
        <dbReference type="Proteomes" id="UP000015105"/>
    </source>
</evidence>